<reference evidence="3" key="1">
    <citation type="journal article" date="2019" name="Int. J. Syst. Evol. Microbiol.">
        <title>The Global Catalogue of Microorganisms (GCM) 10K type strain sequencing project: providing services to taxonomists for standard genome sequencing and annotation.</title>
        <authorList>
            <consortium name="The Broad Institute Genomics Platform"/>
            <consortium name="The Broad Institute Genome Sequencing Center for Infectious Disease"/>
            <person name="Wu L."/>
            <person name="Ma J."/>
        </authorList>
    </citation>
    <scope>NUCLEOTIDE SEQUENCE [LARGE SCALE GENOMIC DNA]</scope>
    <source>
        <strain evidence="3">JCM 3115</strain>
    </source>
</reference>
<sequence length="294" mass="31189">MPPEGVPAYSGKLLLPELDEPLEVRFWITSPQVAVDAVAATRHGTEECGRSGHDVLKGVAGFDRSGWRGVQALVTTDAWTEDGYPGAGATIVAARGGLPAEVTWAWPFEVDGEPDPYVLLQGTASATSVPAAVGREGSGRSPCSTSMTRSLMSPWACAMAPPWSTSVGRDRPEAIRPPPFAPATPPSCAHQRARTAGPARPRTPHPAPARALALAAGLAERLRGRPRPATGPSGLTRPISAPPPRTRRPRRSPAIVAHPLPQPAAPGQAATRARQASHIRKQDLYLQRRCSWRN</sequence>
<dbReference type="EMBL" id="BMQJ01000018">
    <property type="protein sequence ID" value="GGQ22317.1"/>
    <property type="molecule type" value="Genomic_DNA"/>
</dbReference>
<feature type="compositionally biased region" description="Low complexity" evidence="1">
    <location>
        <begin position="186"/>
        <end position="200"/>
    </location>
</feature>
<name>A0ABQ2RAP6_9ACTN</name>
<feature type="compositionally biased region" description="Pro residues" evidence="1">
    <location>
        <begin position="175"/>
        <end position="185"/>
    </location>
</feature>
<evidence type="ECO:0000313" key="2">
    <source>
        <dbReference type="EMBL" id="GGQ22317.1"/>
    </source>
</evidence>
<gene>
    <name evidence="2" type="ORF">GCM10010140_60770</name>
</gene>
<accession>A0ABQ2RAP6</accession>
<proteinExistence type="predicted"/>
<protein>
    <submittedName>
        <fullName evidence="2">Uncharacterized protein</fullName>
    </submittedName>
</protein>
<feature type="region of interest" description="Disordered" evidence="1">
    <location>
        <begin position="224"/>
        <end position="276"/>
    </location>
</feature>
<comment type="caution">
    <text evidence="2">The sequence shown here is derived from an EMBL/GenBank/DDBJ whole genome shotgun (WGS) entry which is preliminary data.</text>
</comment>
<dbReference type="Proteomes" id="UP000611554">
    <property type="component" value="Unassembled WGS sequence"/>
</dbReference>
<feature type="compositionally biased region" description="Low complexity" evidence="1">
    <location>
        <begin position="252"/>
        <end position="276"/>
    </location>
</feature>
<feature type="region of interest" description="Disordered" evidence="1">
    <location>
        <begin position="167"/>
        <end position="206"/>
    </location>
</feature>
<organism evidence="2 3">
    <name type="scientific">Streptosporangium pseudovulgare</name>
    <dbReference type="NCBI Taxonomy" id="35765"/>
    <lineage>
        <taxon>Bacteria</taxon>
        <taxon>Bacillati</taxon>
        <taxon>Actinomycetota</taxon>
        <taxon>Actinomycetes</taxon>
        <taxon>Streptosporangiales</taxon>
        <taxon>Streptosporangiaceae</taxon>
        <taxon>Streptosporangium</taxon>
    </lineage>
</organism>
<evidence type="ECO:0000256" key="1">
    <source>
        <dbReference type="SAM" id="MobiDB-lite"/>
    </source>
</evidence>
<keyword evidence="3" id="KW-1185">Reference proteome</keyword>
<evidence type="ECO:0000313" key="3">
    <source>
        <dbReference type="Proteomes" id="UP000611554"/>
    </source>
</evidence>